<evidence type="ECO:0000313" key="2">
    <source>
        <dbReference type="EMBL" id="MBA4632941.1"/>
    </source>
</evidence>
<sequence length="122" mass="13637">MSTVLATFITALLMALSTTQRTTTRLEVVLHLENFGFKPLLRLIQMLHTNLVLLVIWVRHTTLFQHLSTICRVAARLSCLSEIFLMLTDTSMTLAFVGTHGVVLLSKVQLISPGSGRSEIMR</sequence>
<organism evidence="2">
    <name type="scientific">Opuntia streptacantha</name>
    <name type="common">Prickly pear cactus</name>
    <name type="synonym">Opuntia cardona</name>
    <dbReference type="NCBI Taxonomy" id="393608"/>
    <lineage>
        <taxon>Eukaryota</taxon>
        <taxon>Viridiplantae</taxon>
        <taxon>Streptophyta</taxon>
        <taxon>Embryophyta</taxon>
        <taxon>Tracheophyta</taxon>
        <taxon>Spermatophyta</taxon>
        <taxon>Magnoliopsida</taxon>
        <taxon>eudicotyledons</taxon>
        <taxon>Gunneridae</taxon>
        <taxon>Pentapetalae</taxon>
        <taxon>Caryophyllales</taxon>
        <taxon>Cactineae</taxon>
        <taxon>Cactaceae</taxon>
        <taxon>Opuntioideae</taxon>
        <taxon>Opuntia</taxon>
    </lineage>
</organism>
<feature type="signal peptide" evidence="1">
    <location>
        <begin position="1"/>
        <end position="19"/>
    </location>
</feature>
<accession>A0A7C9D3F6</accession>
<proteinExistence type="predicted"/>
<reference evidence="2" key="1">
    <citation type="journal article" date="2013" name="J. Plant Res.">
        <title>Effect of fungi and light on seed germination of three Opuntia species from semiarid lands of central Mexico.</title>
        <authorList>
            <person name="Delgado-Sanchez P."/>
            <person name="Jimenez-Bremont J.F."/>
            <person name="Guerrero-Gonzalez Mde L."/>
            <person name="Flores J."/>
        </authorList>
    </citation>
    <scope>NUCLEOTIDE SEQUENCE</scope>
    <source>
        <tissue evidence="2">Cladode</tissue>
    </source>
</reference>
<dbReference type="AlphaFoldDB" id="A0A7C9D3F6"/>
<name>A0A7C9D3F6_OPUST</name>
<keyword evidence="1" id="KW-0732">Signal</keyword>
<reference evidence="2" key="2">
    <citation type="submission" date="2020-07" db="EMBL/GenBank/DDBJ databases">
        <authorList>
            <person name="Vera ALvarez R."/>
            <person name="Arias-Moreno D.M."/>
            <person name="Jimenez-Jacinto V."/>
            <person name="Jimenez-Bremont J.F."/>
            <person name="Swaminathan K."/>
            <person name="Moose S.P."/>
            <person name="Guerrero-Gonzalez M.L."/>
            <person name="Marino-Ramirez L."/>
            <person name="Landsman D."/>
            <person name="Rodriguez-Kessler M."/>
            <person name="Delgado-Sanchez P."/>
        </authorList>
    </citation>
    <scope>NUCLEOTIDE SEQUENCE</scope>
    <source>
        <tissue evidence="2">Cladode</tissue>
    </source>
</reference>
<evidence type="ECO:0000256" key="1">
    <source>
        <dbReference type="SAM" id="SignalP"/>
    </source>
</evidence>
<feature type="chain" id="PRO_5027841220" evidence="1">
    <location>
        <begin position="20"/>
        <end position="122"/>
    </location>
</feature>
<protein>
    <submittedName>
        <fullName evidence="2">Uncharacterized protein</fullName>
    </submittedName>
</protein>
<dbReference type="EMBL" id="GISG01084879">
    <property type="protein sequence ID" value="MBA4632941.1"/>
    <property type="molecule type" value="Transcribed_RNA"/>
</dbReference>